<gene>
    <name evidence="2" type="ORF">HMPREF0557_02975</name>
</gene>
<dbReference type="EMBL" id="AGCN01000043">
    <property type="protein sequence ID" value="EHN60059.1"/>
    <property type="molecule type" value="Genomic_DNA"/>
</dbReference>
<evidence type="ECO:0000313" key="3">
    <source>
        <dbReference type="Proteomes" id="UP000003597"/>
    </source>
</evidence>
<organism evidence="2 3">
    <name type="scientific">Listeria innocua ATCC 33091</name>
    <dbReference type="NCBI Taxonomy" id="1002366"/>
    <lineage>
        <taxon>Bacteria</taxon>
        <taxon>Bacillati</taxon>
        <taxon>Bacillota</taxon>
        <taxon>Bacilli</taxon>
        <taxon>Bacillales</taxon>
        <taxon>Listeriaceae</taxon>
        <taxon>Listeria</taxon>
    </lineage>
</organism>
<accession>A0AB72Z4Q3</accession>
<keyword evidence="1" id="KW-0812">Transmembrane</keyword>
<dbReference type="Proteomes" id="UP000003597">
    <property type="component" value="Unassembled WGS sequence"/>
</dbReference>
<keyword evidence="1" id="KW-1133">Transmembrane helix</keyword>
<evidence type="ECO:0000313" key="2">
    <source>
        <dbReference type="EMBL" id="EHN60059.1"/>
    </source>
</evidence>
<protein>
    <submittedName>
        <fullName evidence="2">Uncharacterized protein</fullName>
    </submittedName>
</protein>
<comment type="caution">
    <text evidence="2">The sequence shown here is derived from an EMBL/GenBank/DDBJ whole genome shotgun (WGS) entry which is preliminary data.</text>
</comment>
<keyword evidence="3" id="KW-1185">Reference proteome</keyword>
<sequence>MLKYTRKVKKGTMQKHDSEKIWFECFIVIIITNLSKYAIII</sequence>
<keyword evidence="1" id="KW-0472">Membrane</keyword>
<evidence type="ECO:0000256" key="1">
    <source>
        <dbReference type="SAM" id="Phobius"/>
    </source>
</evidence>
<proteinExistence type="predicted"/>
<reference evidence="2 3" key="1">
    <citation type="submission" date="2011-08" db="EMBL/GenBank/DDBJ databases">
        <authorList>
            <person name="Weinstock G."/>
            <person name="Sodergren E."/>
            <person name="Clifton S."/>
            <person name="Fulton L."/>
            <person name="Fulton B."/>
            <person name="Courtney L."/>
            <person name="Fronick C."/>
            <person name="Harrison M."/>
            <person name="Strong C."/>
            <person name="Farmer C."/>
            <person name="Delahaunty K."/>
            <person name="Markovic C."/>
            <person name="Hall O."/>
            <person name="Minx P."/>
            <person name="Tomlinson C."/>
            <person name="Mitreva M."/>
            <person name="Hou S."/>
            <person name="Chen J."/>
            <person name="Wollam A."/>
            <person name="Pepin K.H."/>
            <person name="Johnson M."/>
            <person name="Bhonagiri V."/>
            <person name="Zhang X."/>
            <person name="Suruliraj S."/>
            <person name="Warren W."/>
            <person name="Chinwalla A."/>
            <person name="Mardis E.R."/>
            <person name="Wilson R.K."/>
        </authorList>
    </citation>
    <scope>NUCLEOTIDE SEQUENCE [LARGE SCALE GENOMIC DNA]</scope>
    <source>
        <strain evidence="2 3">ATCC 33091</strain>
    </source>
</reference>
<name>A0AB72Z4Q3_LISIO</name>
<feature type="transmembrane region" description="Helical" evidence="1">
    <location>
        <begin position="21"/>
        <end position="40"/>
    </location>
</feature>
<dbReference type="AlphaFoldDB" id="A0AB72Z4Q3"/>